<dbReference type="EMBL" id="JAHWGI010000219">
    <property type="protein sequence ID" value="KAK3910969.1"/>
    <property type="molecule type" value="Genomic_DNA"/>
</dbReference>
<protein>
    <submittedName>
        <fullName evidence="1">Glycerol-1-phosphate dehydrogenase [NAD(P)+]</fullName>
    </submittedName>
</protein>
<proteinExistence type="predicted"/>
<reference evidence="1" key="1">
    <citation type="submission" date="2021-07" db="EMBL/GenBank/DDBJ databases">
        <authorList>
            <person name="Catto M.A."/>
            <person name="Jacobson A."/>
            <person name="Kennedy G."/>
            <person name="Labadie P."/>
            <person name="Hunt B.G."/>
            <person name="Srinivasan R."/>
        </authorList>
    </citation>
    <scope>NUCLEOTIDE SEQUENCE</scope>
    <source>
        <strain evidence="1">PL_HMW_Pooled</strain>
        <tissue evidence="1">Head</tissue>
    </source>
</reference>
<dbReference type="Proteomes" id="UP001219518">
    <property type="component" value="Unassembled WGS sequence"/>
</dbReference>
<evidence type="ECO:0000313" key="2">
    <source>
        <dbReference type="Proteomes" id="UP001219518"/>
    </source>
</evidence>
<accession>A0AAE1L9Q0</accession>
<dbReference type="AlphaFoldDB" id="A0AAE1L9Q0"/>
<sequence length="79" mass="9342">MSCLPCIDLIIVEVVHGMKHDYFMCCEFEAYSLECLYHNHPLKNWPCLSQVVEVKKYSETMVWTVPDITFKLFEFVMTS</sequence>
<keyword evidence="2" id="KW-1185">Reference proteome</keyword>
<gene>
    <name evidence="1" type="ORF">KUF71_020673</name>
</gene>
<comment type="caution">
    <text evidence="1">The sequence shown here is derived from an EMBL/GenBank/DDBJ whole genome shotgun (WGS) entry which is preliminary data.</text>
</comment>
<evidence type="ECO:0000313" key="1">
    <source>
        <dbReference type="EMBL" id="KAK3910969.1"/>
    </source>
</evidence>
<organism evidence="1 2">
    <name type="scientific">Frankliniella fusca</name>
    <dbReference type="NCBI Taxonomy" id="407009"/>
    <lineage>
        <taxon>Eukaryota</taxon>
        <taxon>Metazoa</taxon>
        <taxon>Ecdysozoa</taxon>
        <taxon>Arthropoda</taxon>
        <taxon>Hexapoda</taxon>
        <taxon>Insecta</taxon>
        <taxon>Pterygota</taxon>
        <taxon>Neoptera</taxon>
        <taxon>Paraneoptera</taxon>
        <taxon>Thysanoptera</taxon>
        <taxon>Terebrantia</taxon>
        <taxon>Thripoidea</taxon>
        <taxon>Thripidae</taxon>
        <taxon>Frankliniella</taxon>
    </lineage>
</organism>
<reference evidence="1" key="2">
    <citation type="journal article" date="2023" name="BMC Genomics">
        <title>Pest status, molecular evolution, and epigenetic factors derived from the genome assembly of Frankliniella fusca, a thysanopteran phytovirus vector.</title>
        <authorList>
            <person name="Catto M.A."/>
            <person name="Labadie P.E."/>
            <person name="Jacobson A.L."/>
            <person name="Kennedy G.G."/>
            <person name="Srinivasan R."/>
            <person name="Hunt B.G."/>
        </authorList>
    </citation>
    <scope>NUCLEOTIDE SEQUENCE</scope>
    <source>
        <strain evidence="1">PL_HMW_Pooled</strain>
    </source>
</reference>
<name>A0AAE1L9Q0_9NEOP</name>